<evidence type="ECO:0000256" key="1">
    <source>
        <dbReference type="ARBA" id="ARBA00006974"/>
    </source>
</evidence>
<dbReference type="GO" id="GO:0009733">
    <property type="term" value="P:response to auxin"/>
    <property type="evidence" value="ECO:0007669"/>
    <property type="project" value="InterPro"/>
</dbReference>
<keyword evidence="3" id="KW-1185">Reference proteome</keyword>
<dbReference type="PANTHER" id="PTHR31374:SF199">
    <property type="entry name" value="SMALL AUXIN-UP RNA-RELATED"/>
    <property type="match status" value="1"/>
</dbReference>
<comment type="caution">
    <text evidence="2">The sequence shown here is derived from an EMBL/GenBank/DDBJ whole genome shotgun (WGS) entry which is preliminary data.</text>
</comment>
<organism evidence="2 3">
    <name type="scientific">Pisum sativum</name>
    <name type="common">Garden pea</name>
    <name type="synonym">Lathyrus oleraceus</name>
    <dbReference type="NCBI Taxonomy" id="3888"/>
    <lineage>
        <taxon>Eukaryota</taxon>
        <taxon>Viridiplantae</taxon>
        <taxon>Streptophyta</taxon>
        <taxon>Embryophyta</taxon>
        <taxon>Tracheophyta</taxon>
        <taxon>Spermatophyta</taxon>
        <taxon>Magnoliopsida</taxon>
        <taxon>eudicotyledons</taxon>
        <taxon>Gunneridae</taxon>
        <taxon>Pentapetalae</taxon>
        <taxon>rosids</taxon>
        <taxon>fabids</taxon>
        <taxon>Fabales</taxon>
        <taxon>Fabaceae</taxon>
        <taxon>Papilionoideae</taxon>
        <taxon>50 kb inversion clade</taxon>
        <taxon>NPAAA clade</taxon>
        <taxon>Hologalegina</taxon>
        <taxon>IRL clade</taxon>
        <taxon>Fabeae</taxon>
        <taxon>Lathyrus</taxon>
    </lineage>
</organism>
<feature type="non-terminal residue" evidence="2">
    <location>
        <position position="1"/>
    </location>
</feature>
<gene>
    <name evidence="2" type="ORF">KIW84_070986</name>
</gene>
<evidence type="ECO:0000313" key="3">
    <source>
        <dbReference type="Proteomes" id="UP001058974"/>
    </source>
</evidence>
<evidence type="ECO:0000313" key="2">
    <source>
        <dbReference type="EMBL" id="KAI5383833.1"/>
    </source>
</evidence>
<reference evidence="2 3" key="1">
    <citation type="journal article" date="2022" name="Nat. Genet.">
        <title>Improved pea reference genome and pan-genome highlight genomic features and evolutionary characteristics.</title>
        <authorList>
            <person name="Yang T."/>
            <person name="Liu R."/>
            <person name="Luo Y."/>
            <person name="Hu S."/>
            <person name="Wang D."/>
            <person name="Wang C."/>
            <person name="Pandey M.K."/>
            <person name="Ge S."/>
            <person name="Xu Q."/>
            <person name="Li N."/>
            <person name="Li G."/>
            <person name="Huang Y."/>
            <person name="Saxena R.K."/>
            <person name="Ji Y."/>
            <person name="Li M."/>
            <person name="Yan X."/>
            <person name="He Y."/>
            <person name="Liu Y."/>
            <person name="Wang X."/>
            <person name="Xiang C."/>
            <person name="Varshney R.K."/>
            <person name="Ding H."/>
            <person name="Gao S."/>
            <person name="Zong X."/>
        </authorList>
    </citation>
    <scope>NUCLEOTIDE SEQUENCE [LARGE SCALE GENOMIC DNA]</scope>
    <source>
        <strain evidence="2 3">cv. Zhongwan 6</strain>
    </source>
</reference>
<accession>A0A9D4VH66</accession>
<proteinExistence type="inferred from homology"/>
<dbReference type="InterPro" id="IPR003676">
    <property type="entry name" value="SAUR_fam"/>
</dbReference>
<sequence length="149" mass="17205">IICNSCFPHTTGYIYTTYIEMGFVKSCKRVWGSKNRLYPEETCSRSYGKLSSDKSHKQKDNIKKKKPVNGCVCVYVGPERQRFIIKIKIFNHPLFKALLEDVENEYGYRNDGPLWLPCHVDFFCEALVEIESADENDIGFVCCSFPILV</sequence>
<dbReference type="AlphaFoldDB" id="A0A9D4VH66"/>
<protein>
    <recommendedName>
        <fullName evidence="4">SAUR-like auxin-responsive protein family</fullName>
    </recommendedName>
</protein>
<dbReference type="Pfam" id="PF02519">
    <property type="entry name" value="Auxin_inducible"/>
    <property type="match status" value="1"/>
</dbReference>
<comment type="similarity">
    <text evidence="1">Belongs to the ARG7 family.</text>
</comment>
<dbReference type="Gramene" id="Psat07G0098600-T1">
    <property type="protein sequence ID" value="KAI5383833.1"/>
    <property type="gene ID" value="KIW84_070986"/>
</dbReference>
<dbReference type="EMBL" id="JAMSHJ010000007">
    <property type="protein sequence ID" value="KAI5383833.1"/>
    <property type="molecule type" value="Genomic_DNA"/>
</dbReference>
<name>A0A9D4VH66_PEA</name>
<evidence type="ECO:0008006" key="4">
    <source>
        <dbReference type="Google" id="ProtNLM"/>
    </source>
</evidence>
<dbReference type="Proteomes" id="UP001058974">
    <property type="component" value="Chromosome 7"/>
</dbReference>
<dbReference type="PANTHER" id="PTHR31374">
    <property type="entry name" value="AUXIN-INDUCED PROTEIN-LIKE-RELATED"/>
    <property type="match status" value="1"/>
</dbReference>